<evidence type="ECO:0000256" key="3">
    <source>
        <dbReference type="PROSITE-ProRule" id="PRU01278"/>
    </source>
</evidence>
<evidence type="ECO:0000256" key="2">
    <source>
        <dbReference type="ARBA" id="ARBA00024446"/>
    </source>
</evidence>
<evidence type="ECO:0000256" key="4">
    <source>
        <dbReference type="SAM" id="MobiDB-lite"/>
    </source>
</evidence>
<feature type="region of interest" description="Disordered" evidence="4">
    <location>
        <begin position="94"/>
        <end position="114"/>
    </location>
</feature>
<proteinExistence type="inferred from homology"/>
<dbReference type="InterPro" id="IPR044872">
    <property type="entry name" value="CcmK/CsoS1_BMC"/>
</dbReference>
<comment type="caution">
    <text evidence="6">The sequence shown here is derived from an EMBL/GenBank/DDBJ whole genome shotgun (WGS) entry which is preliminary data.</text>
</comment>
<evidence type="ECO:0000313" key="7">
    <source>
        <dbReference type="Proteomes" id="UP001589818"/>
    </source>
</evidence>
<sequence>MKGEALGMIETYGLAALIAAADGAAKTADVQIYTYEKADAGILTVYIIGDVSSVNEAVEAGASIARSMGRLLHRSVIPRPDTDVLPLVKFRQRPAAEPLKKPRRTSAASPQGKE</sequence>
<comment type="similarity">
    <text evidence="3">Belongs to the bacterial microcompartments protein family.</text>
</comment>
<dbReference type="InterPro" id="IPR050575">
    <property type="entry name" value="BMC_shell"/>
</dbReference>
<dbReference type="SUPFAM" id="SSF143414">
    <property type="entry name" value="CcmK-like"/>
    <property type="match status" value="1"/>
</dbReference>
<gene>
    <name evidence="6" type="ORF">ACFFJ8_04455</name>
</gene>
<name>A0ABV6J731_9BACL</name>
<dbReference type="InterPro" id="IPR037233">
    <property type="entry name" value="CcmK-like_sf"/>
</dbReference>
<protein>
    <submittedName>
        <fullName evidence="6">BMC domain-containing protein</fullName>
    </submittedName>
</protein>
<dbReference type="Proteomes" id="UP001589818">
    <property type="component" value="Unassembled WGS sequence"/>
</dbReference>
<dbReference type="Gene3D" id="3.30.70.1710">
    <property type="match status" value="1"/>
</dbReference>
<dbReference type="CDD" id="cd07045">
    <property type="entry name" value="BMC_CcmK_like"/>
    <property type="match status" value="1"/>
</dbReference>
<feature type="domain" description="BMC" evidence="5">
    <location>
        <begin position="5"/>
        <end position="89"/>
    </location>
</feature>
<accession>A0ABV6J731</accession>
<evidence type="ECO:0000256" key="1">
    <source>
        <dbReference type="ARBA" id="ARBA00024322"/>
    </source>
</evidence>
<dbReference type="Pfam" id="PF00936">
    <property type="entry name" value="BMC"/>
    <property type="match status" value="1"/>
</dbReference>
<dbReference type="SMART" id="SM00877">
    <property type="entry name" value="BMC"/>
    <property type="match status" value="1"/>
</dbReference>
<comment type="subcellular location">
    <subcellularLocation>
        <location evidence="1">Bacterial microcompartment</location>
    </subcellularLocation>
</comment>
<dbReference type="EMBL" id="JBHLVF010000009">
    <property type="protein sequence ID" value="MFC0390628.1"/>
    <property type="molecule type" value="Genomic_DNA"/>
</dbReference>
<dbReference type="InterPro" id="IPR000249">
    <property type="entry name" value="BMC_dom"/>
</dbReference>
<keyword evidence="2" id="KW-1283">Bacterial microcompartment</keyword>
<reference evidence="6 7" key="1">
    <citation type="submission" date="2024-09" db="EMBL/GenBank/DDBJ databases">
        <authorList>
            <person name="Sun Q."/>
            <person name="Mori K."/>
        </authorList>
    </citation>
    <scope>NUCLEOTIDE SEQUENCE [LARGE SCALE GENOMIC DNA]</scope>
    <source>
        <strain evidence="6 7">CCM 4839</strain>
    </source>
</reference>
<dbReference type="PROSITE" id="PS51930">
    <property type="entry name" value="BMC_2"/>
    <property type="match status" value="1"/>
</dbReference>
<dbReference type="PANTHER" id="PTHR33941:SF11">
    <property type="entry name" value="BACTERIAL MICROCOMPARTMENT SHELL PROTEIN PDUJ"/>
    <property type="match status" value="1"/>
</dbReference>
<dbReference type="PANTHER" id="PTHR33941">
    <property type="entry name" value="PROPANEDIOL UTILIZATION PROTEIN PDUA"/>
    <property type="match status" value="1"/>
</dbReference>
<dbReference type="RefSeq" id="WP_204820966.1">
    <property type="nucleotide sequence ID" value="NZ_JANHOF010000009.1"/>
</dbReference>
<keyword evidence="7" id="KW-1185">Reference proteome</keyword>
<evidence type="ECO:0000259" key="5">
    <source>
        <dbReference type="PROSITE" id="PS51930"/>
    </source>
</evidence>
<evidence type="ECO:0000313" key="6">
    <source>
        <dbReference type="EMBL" id="MFC0390628.1"/>
    </source>
</evidence>
<organism evidence="6 7">
    <name type="scientific">Paenibacillus mendelii</name>
    <dbReference type="NCBI Taxonomy" id="206163"/>
    <lineage>
        <taxon>Bacteria</taxon>
        <taxon>Bacillati</taxon>
        <taxon>Bacillota</taxon>
        <taxon>Bacilli</taxon>
        <taxon>Bacillales</taxon>
        <taxon>Paenibacillaceae</taxon>
        <taxon>Paenibacillus</taxon>
    </lineage>
</organism>